<evidence type="ECO:0000259" key="3">
    <source>
        <dbReference type="SMART" id="SM00495"/>
    </source>
</evidence>
<dbReference type="InterPro" id="IPR013783">
    <property type="entry name" value="Ig-like_fold"/>
</dbReference>
<feature type="domain" description="Chitin-binding type-3" evidence="3">
    <location>
        <begin position="748"/>
        <end position="791"/>
    </location>
</feature>
<dbReference type="NCBIfam" id="TIGR04183">
    <property type="entry name" value="Por_Secre_tail"/>
    <property type="match status" value="1"/>
</dbReference>
<dbReference type="SMART" id="SM00495">
    <property type="entry name" value="ChtBD3"/>
    <property type="match status" value="2"/>
</dbReference>
<gene>
    <name evidence="4" type="ORF">JMN32_08535</name>
</gene>
<keyword evidence="5" id="KW-1185">Reference proteome</keyword>
<dbReference type="GO" id="GO:0004553">
    <property type="term" value="F:hydrolase activity, hydrolyzing O-glycosyl compounds"/>
    <property type="evidence" value="ECO:0007669"/>
    <property type="project" value="InterPro"/>
</dbReference>
<keyword evidence="2" id="KW-1133">Transmembrane helix</keyword>
<evidence type="ECO:0000256" key="2">
    <source>
        <dbReference type="SAM" id="Phobius"/>
    </source>
</evidence>
<keyword evidence="1" id="KW-0378">Hydrolase</keyword>
<dbReference type="GO" id="GO:0030245">
    <property type="term" value="P:cellulose catabolic process"/>
    <property type="evidence" value="ECO:0007669"/>
    <property type="project" value="InterPro"/>
</dbReference>
<evidence type="ECO:0000256" key="1">
    <source>
        <dbReference type="ARBA" id="ARBA00022801"/>
    </source>
</evidence>
<feature type="domain" description="Chitin-binding type-3" evidence="3">
    <location>
        <begin position="64"/>
        <end position="110"/>
    </location>
</feature>
<accession>A0A937FX60</accession>
<sequence length="892" mass="97518">MVRKISPRQRVSIFQTEPTTYEQPQPTNYMLYLYKPLTFRLGLIILLLFTAHLLTAQAVDCAQVATWDTNTIYATAGTPVKYNGNKYSNRWWTQGDNPEQSGEWGVWELQGVCNGDDGGDDGGGDPTDSTALQLGNLPLQINQNQGTSVTYTFSGAITSVLSRNRGVASFQVNNDQVTINGLKAGRTGLKIMSGGQAYYMGLRVNHTDGSLPGLPQYLSVGSVSEDKAADLGFWEDIDTDLTNKEMDIRYIYINGGAIGGWRSWGPDRPRKFAEHSMRLGLIPFFVYYNIPDNGESYELDLAHVRDVNYMTEYFIDINTFMDEVQNVMQGELYGVILEPDFLGYMQQQSGTQDPTEISTAVSATNIAPGAGNIRTLVERINATIDARRDQGHNIFYGWQLNLWAYPLAGTGQGVLRSTDTEGFDAGRAMIKEAGTQTTLFAISAGVLTHDANFLSIDKYGLDAMGHVNDADPSKSRWFFNNDHWKNYLYFVENMHTTSGYPIILWQLPVGHINSTSDVSAYTGQGFPDLNNTDTRYEDSSSDFFLGDTFNPGTSIRRNYFAENKYGDSKVSSNGSQITWGSHMQETKDAGVISVLFGAGVNSSTDGVGSPPTDDSFWIQKVQEYYAAGAPVLDKEYGSGDSPCASGCAPVVRFLSHADGDEIIKSTITPVDIQLASWDLDGSVNSLTVNINGQTYQPQSSGSNYSFSWTPPGFGSYSIATSAVDNAGISTTKTIQVTVKEFNPADCSAPVWDANTIYSTKGTEVAYDGNIYKNKWWTQGDNPSAGGVWEFVRACSGSGSGVTVTSAPAVDSPTAYPNPFDDRINFRFTLKSEEHIAVTLYNAQGQIAGQVIETTLPAGGHALSFPAERLNPGLYFLVMTSNGKVLHQAKLIK</sequence>
<dbReference type="InterPro" id="IPR036573">
    <property type="entry name" value="CBM_sf_5/12"/>
</dbReference>
<comment type="caution">
    <text evidence="4">The sequence shown here is derived from an EMBL/GenBank/DDBJ whole genome shotgun (WGS) entry which is preliminary data.</text>
</comment>
<organism evidence="4 5">
    <name type="scientific">Fulvivirga marina</name>
    <dbReference type="NCBI Taxonomy" id="2494733"/>
    <lineage>
        <taxon>Bacteria</taxon>
        <taxon>Pseudomonadati</taxon>
        <taxon>Bacteroidota</taxon>
        <taxon>Cytophagia</taxon>
        <taxon>Cytophagales</taxon>
        <taxon>Fulvivirgaceae</taxon>
        <taxon>Fulvivirga</taxon>
    </lineage>
</organism>
<dbReference type="Gene3D" id="2.10.10.20">
    <property type="entry name" value="Carbohydrate-binding module superfamily 5/12"/>
    <property type="match status" value="2"/>
</dbReference>
<dbReference type="InterPro" id="IPR036434">
    <property type="entry name" value="Beta_cellobiohydrolase_sf"/>
</dbReference>
<keyword evidence="2" id="KW-0472">Membrane</keyword>
<protein>
    <submittedName>
        <fullName evidence="4">T9SS type A sorting domain-containing protein</fullName>
    </submittedName>
</protein>
<dbReference type="GO" id="GO:0005576">
    <property type="term" value="C:extracellular region"/>
    <property type="evidence" value="ECO:0007669"/>
    <property type="project" value="InterPro"/>
</dbReference>
<dbReference type="Pfam" id="PF02839">
    <property type="entry name" value="CBM_5_12"/>
    <property type="match status" value="1"/>
</dbReference>
<dbReference type="RefSeq" id="WP_202855885.1">
    <property type="nucleotide sequence ID" value="NZ_JAEUGD010000023.1"/>
</dbReference>
<dbReference type="AlphaFoldDB" id="A0A937FX60"/>
<dbReference type="InterPro" id="IPR026444">
    <property type="entry name" value="Secre_tail"/>
</dbReference>
<dbReference type="InterPro" id="IPR003610">
    <property type="entry name" value="CBM5/12"/>
</dbReference>
<evidence type="ECO:0000313" key="5">
    <source>
        <dbReference type="Proteomes" id="UP000614216"/>
    </source>
</evidence>
<evidence type="ECO:0000313" key="4">
    <source>
        <dbReference type="EMBL" id="MBL6446352.1"/>
    </source>
</evidence>
<name>A0A937FX60_9BACT</name>
<dbReference type="EMBL" id="JAEUGD010000023">
    <property type="protein sequence ID" value="MBL6446352.1"/>
    <property type="molecule type" value="Genomic_DNA"/>
</dbReference>
<dbReference type="Proteomes" id="UP000614216">
    <property type="component" value="Unassembled WGS sequence"/>
</dbReference>
<dbReference type="SUPFAM" id="SSF51989">
    <property type="entry name" value="Glycosyl hydrolases family 6, cellulases"/>
    <property type="match status" value="1"/>
</dbReference>
<dbReference type="CDD" id="cd12215">
    <property type="entry name" value="ChiC_BD"/>
    <property type="match status" value="2"/>
</dbReference>
<proteinExistence type="predicted"/>
<dbReference type="Pfam" id="PF18962">
    <property type="entry name" value="Por_Secre_tail"/>
    <property type="match status" value="1"/>
</dbReference>
<keyword evidence="2" id="KW-0812">Transmembrane</keyword>
<dbReference type="SUPFAM" id="SSF51055">
    <property type="entry name" value="Carbohydrate binding domain"/>
    <property type="match status" value="2"/>
</dbReference>
<feature type="transmembrane region" description="Helical" evidence="2">
    <location>
        <begin position="37"/>
        <end position="54"/>
    </location>
</feature>
<reference evidence="4" key="1">
    <citation type="submission" date="2021-01" db="EMBL/GenBank/DDBJ databases">
        <title>Fulvivirga kasyanovii gen. nov., sp nov., a novel member of the phylum Bacteroidetes isolated from seawater in a mussel farm.</title>
        <authorList>
            <person name="Zhao L.-H."/>
            <person name="Wang Z.-J."/>
        </authorList>
    </citation>
    <scope>NUCLEOTIDE SEQUENCE</scope>
    <source>
        <strain evidence="4">29W222</strain>
    </source>
</reference>
<dbReference type="Gene3D" id="2.60.40.10">
    <property type="entry name" value="Immunoglobulins"/>
    <property type="match status" value="1"/>
</dbReference>
<dbReference type="GO" id="GO:0030246">
    <property type="term" value="F:carbohydrate binding"/>
    <property type="evidence" value="ECO:0007669"/>
    <property type="project" value="InterPro"/>
</dbReference>